<protein>
    <submittedName>
        <fullName evidence="1">Uncharacterized protein</fullName>
    </submittedName>
</protein>
<proteinExistence type="predicted"/>
<name>A0A0E9S2A3_ANGAN</name>
<accession>A0A0E9S2A3</accession>
<reference evidence="1" key="2">
    <citation type="journal article" date="2015" name="Fish Shellfish Immunol.">
        <title>Early steps in the European eel (Anguilla anguilla)-Vibrio vulnificus interaction in the gills: Role of the RtxA13 toxin.</title>
        <authorList>
            <person name="Callol A."/>
            <person name="Pajuelo D."/>
            <person name="Ebbesson L."/>
            <person name="Teles M."/>
            <person name="MacKenzie S."/>
            <person name="Amaro C."/>
        </authorList>
    </citation>
    <scope>NUCLEOTIDE SEQUENCE</scope>
</reference>
<reference evidence="1" key="1">
    <citation type="submission" date="2014-11" db="EMBL/GenBank/DDBJ databases">
        <authorList>
            <person name="Amaro Gonzalez C."/>
        </authorList>
    </citation>
    <scope>NUCLEOTIDE SEQUENCE</scope>
</reference>
<evidence type="ECO:0000313" key="1">
    <source>
        <dbReference type="EMBL" id="JAH35411.1"/>
    </source>
</evidence>
<sequence>MLQELLSICKCYVKLDIHPSVLCFHIWIWMETVNPIAIIESNLD</sequence>
<organism evidence="1">
    <name type="scientific">Anguilla anguilla</name>
    <name type="common">European freshwater eel</name>
    <name type="synonym">Muraena anguilla</name>
    <dbReference type="NCBI Taxonomy" id="7936"/>
    <lineage>
        <taxon>Eukaryota</taxon>
        <taxon>Metazoa</taxon>
        <taxon>Chordata</taxon>
        <taxon>Craniata</taxon>
        <taxon>Vertebrata</taxon>
        <taxon>Euteleostomi</taxon>
        <taxon>Actinopterygii</taxon>
        <taxon>Neopterygii</taxon>
        <taxon>Teleostei</taxon>
        <taxon>Anguilliformes</taxon>
        <taxon>Anguillidae</taxon>
        <taxon>Anguilla</taxon>
    </lineage>
</organism>
<dbReference type="AlphaFoldDB" id="A0A0E9S2A3"/>
<dbReference type="EMBL" id="GBXM01073166">
    <property type="protein sequence ID" value="JAH35411.1"/>
    <property type="molecule type" value="Transcribed_RNA"/>
</dbReference>